<dbReference type="InterPro" id="IPR000055">
    <property type="entry name" value="Restrct_endonuc_typeI_TRD"/>
</dbReference>
<dbReference type="GO" id="GO:0016787">
    <property type="term" value="F:hydrolase activity"/>
    <property type="evidence" value="ECO:0007669"/>
    <property type="project" value="UniProtKB-KW"/>
</dbReference>
<comment type="caution">
    <text evidence="5">The sequence shown here is derived from an EMBL/GenBank/DDBJ whole genome shotgun (WGS) entry which is preliminary data.</text>
</comment>
<dbReference type="Proteomes" id="UP001379949">
    <property type="component" value="Unassembled WGS sequence"/>
</dbReference>
<comment type="similarity">
    <text evidence="1">Belongs to the type-I restriction system S methylase family.</text>
</comment>
<keyword evidence="6" id="KW-1185">Reference proteome</keyword>
<evidence type="ECO:0000259" key="4">
    <source>
        <dbReference type="Pfam" id="PF01420"/>
    </source>
</evidence>
<name>A0ABU9G573_9GAMM</name>
<evidence type="ECO:0000256" key="3">
    <source>
        <dbReference type="ARBA" id="ARBA00023125"/>
    </source>
</evidence>
<dbReference type="Pfam" id="PF01420">
    <property type="entry name" value="Methylase_S"/>
    <property type="match status" value="2"/>
</dbReference>
<keyword evidence="2" id="KW-0680">Restriction system</keyword>
<dbReference type="RefSeq" id="WP_341567351.1">
    <property type="nucleotide sequence ID" value="NZ_JBAKAR010000008.1"/>
</dbReference>
<keyword evidence="5" id="KW-0255">Endonuclease</keyword>
<organism evidence="5 6">
    <name type="scientific">Marinomonas arenicola</name>
    <dbReference type="NCBI Taxonomy" id="569601"/>
    <lineage>
        <taxon>Bacteria</taxon>
        <taxon>Pseudomonadati</taxon>
        <taxon>Pseudomonadota</taxon>
        <taxon>Gammaproteobacteria</taxon>
        <taxon>Oceanospirillales</taxon>
        <taxon>Oceanospirillaceae</taxon>
        <taxon>Marinomonas</taxon>
    </lineage>
</organism>
<reference evidence="5 6" key="1">
    <citation type="submission" date="2024-02" db="EMBL/GenBank/DDBJ databases">
        <title>Bacteria isolated from the canopy kelp, Nereocystis luetkeana.</title>
        <authorList>
            <person name="Pfister C.A."/>
            <person name="Younker I.T."/>
            <person name="Light S.H."/>
        </authorList>
    </citation>
    <scope>NUCLEOTIDE SEQUENCE [LARGE SCALE GENOMIC DNA]</scope>
    <source>
        <strain evidence="5 6">TI.4.07</strain>
    </source>
</reference>
<protein>
    <submittedName>
        <fullName evidence="5">Restriction endonuclease subunit S</fullName>
        <ecNumber evidence="5">3.1.21.-</ecNumber>
    </submittedName>
</protein>
<dbReference type="EC" id="3.1.21.-" evidence="5"/>
<dbReference type="InterPro" id="IPR051212">
    <property type="entry name" value="Type-I_RE_S_subunit"/>
</dbReference>
<evidence type="ECO:0000313" key="5">
    <source>
        <dbReference type="EMBL" id="MEL0613638.1"/>
    </source>
</evidence>
<evidence type="ECO:0000313" key="6">
    <source>
        <dbReference type="Proteomes" id="UP001379949"/>
    </source>
</evidence>
<dbReference type="PANTHER" id="PTHR43140">
    <property type="entry name" value="TYPE-1 RESTRICTION ENZYME ECOKI SPECIFICITY PROTEIN"/>
    <property type="match status" value="1"/>
</dbReference>
<dbReference type="PANTHER" id="PTHR43140:SF1">
    <property type="entry name" value="TYPE I RESTRICTION ENZYME ECOKI SPECIFICITY SUBUNIT"/>
    <property type="match status" value="1"/>
</dbReference>
<keyword evidence="3" id="KW-0238">DNA-binding</keyword>
<dbReference type="Gene3D" id="3.90.220.20">
    <property type="entry name" value="DNA methylase specificity domains"/>
    <property type="match status" value="2"/>
</dbReference>
<accession>A0ABU9G573</accession>
<evidence type="ECO:0000256" key="1">
    <source>
        <dbReference type="ARBA" id="ARBA00010923"/>
    </source>
</evidence>
<proteinExistence type="inferred from homology"/>
<feature type="domain" description="Type I restriction modification DNA specificity" evidence="4">
    <location>
        <begin position="217"/>
        <end position="382"/>
    </location>
</feature>
<feature type="domain" description="Type I restriction modification DNA specificity" evidence="4">
    <location>
        <begin position="5"/>
        <end position="183"/>
    </location>
</feature>
<dbReference type="GO" id="GO:0004519">
    <property type="term" value="F:endonuclease activity"/>
    <property type="evidence" value="ECO:0007669"/>
    <property type="project" value="UniProtKB-KW"/>
</dbReference>
<dbReference type="EMBL" id="JBAKAR010000008">
    <property type="protein sequence ID" value="MEL0613638.1"/>
    <property type="molecule type" value="Genomic_DNA"/>
</dbReference>
<sequence length="414" mass="45950">MSQLPKGWTKSKLGEFVKLKNGFAFKSKDYLESGENTVPVVRISDIQNGKATIETASHIDSSKTDSKFLINKGDLLIAMSGATTGKTGVFNSDVEAYQNQRVGNLKLVDENNSCSKYRNYLIKSLQQDILKKAYGAAQPNISAKDLAEIEVTLAPFEDQKRISDKLDSVLGKVETAQARLDKIPTILKRFRQSVLAAATSGELTKDWRNGREFGKKVSIGELTKDIKYGTSKKCDYNNELTPVLRIPNISNGVVDSGDLKYAKFDDKQLEKLSLETGDILVIRSNGSVELVGKSALISDQHQGYLYAGYLIRLRLPTYEKALPAYLNIALQSPQLRKIIELNARSTSGVNNINSKELASLSFLLPEIKEQEEIINRVEILFDQAKKMERKHASGKAYLDSLTQSILSKAFSGRL</sequence>
<keyword evidence="5" id="KW-0378">Hydrolase</keyword>
<dbReference type="SUPFAM" id="SSF116734">
    <property type="entry name" value="DNA methylase specificity domain"/>
    <property type="match status" value="2"/>
</dbReference>
<gene>
    <name evidence="5" type="ORF">V6242_10825</name>
</gene>
<dbReference type="CDD" id="cd17517">
    <property type="entry name" value="RMtype1_S_EcoKI_StySPI-TRD2-CR2_like"/>
    <property type="match status" value="1"/>
</dbReference>
<dbReference type="CDD" id="cd17278">
    <property type="entry name" value="RMtype1_S_LdeBORF1052P-TRD2-CR2"/>
    <property type="match status" value="1"/>
</dbReference>
<keyword evidence="5" id="KW-0540">Nuclease</keyword>
<dbReference type="InterPro" id="IPR044946">
    <property type="entry name" value="Restrct_endonuc_typeI_TRD_sf"/>
</dbReference>
<evidence type="ECO:0000256" key="2">
    <source>
        <dbReference type="ARBA" id="ARBA00022747"/>
    </source>
</evidence>